<dbReference type="Proteomes" id="UP001597024">
    <property type="component" value="Unassembled WGS sequence"/>
</dbReference>
<evidence type="ECO:0008006" key="3">
    <source>
        <dbReference type="Google" id="ProtNLM"/>
    </source>
</evidence>
<sequence>MTHSADASPTQTGDLVLDFLLARRPDLGTIDPDYDLIDNRVLDSLGFVNFLYVLEEQTGREISLDEVSPEDFRTLRRIRERFIDATAG</sequence>
<keyword evidence="2" id="KW-1185">Reference proteome</keyword>
<proteinExistence type="predicted"/>
<protein>
    <recommendedName>
        <fullName evidence="3">Acyl carrier protein</fullName>
    </recommendedName>
</protein>
<organism evidence="1 2">
    <name type="scientific">Streptosporangium algeriense</name>
    <dbReference type="NCBI Taxonomy" id="1682748"/>
    <lineage>
        <taxon>Bacteria</taxon>
        <taxon>Bacillati</taxon>
        <taxon>Actinomycetota</taxon>
        <taxon>Actinomycetes</taxon>
        <taxon>Streptosporangiales</taxon>
        <taxon>Streptosporangiaceae</taxon>
        <taxon>Streptosporangium</taxon>
    </lineage>
</organism>
<dbReference type="EMBL" id="JBHTHX010000271">
    <property type="protein sequence ID" value="MFD0885014.1"/>
    <property type="molecule type" value="Genomic_DNA"/>
</dbReference>
<dbReference type="SUPFAM" id="SSF47336">
    <property type="entry name" value="ACP-like"/>
    <property type="match status" value="1"/>
</dbReference>
<name>A0ABW3DPF1_9ACTN</name>
<comment type="caution">
    <text evidence="1">The sequence shown here is derived from an EMBL/GenBank/DDBJ whole genome shotgun (WGS) entry which is preliminary data.</text>
</comment>
<evidence type="ECO:0000313" key="2">
    <source>
        <dbReference type="Proteomes" id="UP001597024"/>
    </source>
</evidence>
<reference evidence="2" key="1">
    <citation type="journal article" date="2019" name="Int. J. Syst. Evol. Microbiol.">
        <title>The Global Catalogue of Microorganisms (GCM) 10K type strain sequencing project: providing services to taxonomists for standard genome sequencing and annotation.</title>
        <authorList>
            <consortium name="The Broad Institute Genomics Platform"/>
            <consortium name="The Broad Institute Genome Sequencing Center for Infectious Disease"/>
            <person name="Wu L."/>
            <person name="Ma J."/>
        </authorList>
    </citation>
    <scope>NUCLEOTIDE SEQUENCE [LARGE SCALE GENOMIC DNA]</scope>
    <source>
        <strain evidence="2">CCUG 62974</strain>
    </source>
</reference>
<dbReference type="InterPro" id="IPR036736">
    <property type="entry name" value="ACP-like_sf"/>
</dbReference>
<accession>A0ABW3DPF1</accession>
<dbReference type="Gene3D" id="1.10.1200.10">
    <property type="entry name" value="ACP-like"/>
    <property type="match status" value="1"/>
</dbReference>
<evidence type="ECO:0000313" key="1">
    <source>
        <dbReference type="EMBL" id="MFD0885014.1"/>
    </source>
</evidence>
<gene>
    <name evidence="1" type="ORF">ACFQ08_10690</name>
</gene>